<name>A0A139IPL4_9PEZI</name>
<dbReference type="EMBL" id="LFZO01000031">
    <property type="protein sequence ID" value="KXT16747.1"/>
    <property type="molecule type" value="Genomic_DNA"/>
</dbReference>
<sequence length="83" mass="9396">MFRDEQDLAKQYGKGTGAVSGLKQFRKLPKEATDWQRALSALWTKKSNMRFSRNTAACAKFTASSCVMGGMLWRFVASRGKLW</sequence>
<comment type="caution">
    <text evidence="1">The sequence shown here is derived from an EMBL/GenBank/DDBJ whole genome shotgun (WGS) entry which is preliminary data.</text>
</comment>
<reference evidence="1 2" key="1">
    <citation type="submission" date="2015-07" db="EMBL/GenBank/DDBJ databases">
        <title>Comparative genomics of the Sigatoka disease complex on banana suggests a link between parallel evolutionary changes in Pseudocercospora fijiensis and Pseudocercospora eumusae and increased virulence on the banana host.</title>
        <authorList>
            <person name="Chang T.-C."/>
            <person name="Salvucci A."/>
            <person name="Crous P.W."/>
            <person name="Stergiopoulos I."/>
        </authorList>
    </citation>
    <scope>NUCLEOTIDE SEQUENCE [LARGE SCALE GENOMIC DNA]</scope>
    <source>
        <strain evidence="1 2">CBS 116634</strain>
    </source>
</reference>
<organism evidence="1 2">
    <name type="scientific">Pseudocercospora musae</name>
    <dbReference type="NCBI Taxonomy" id="113226"/>
    <lineage>
        <taxon>Eukaryota</taxon>
        <taxon>Fungi</taxon>
        <taxon>Dikarya</taxon>
        <taxon>Ascomycota</taxon>
        <taxon>Pezizomycotina</taxon>
        <taxon>Dothideomycetes</taxon>
        <taxon>Dothideomycetidae</taxon>
        <taxon>Mycosphaerellales</taxon>
        <taxon>Mycosphaerellaceae</taxon>
        <taxon>Pseudocercospora</taxon>
    </lineage>
</organism>
<dbReference type="Proteomes" id="UP000073492">
    <property type="component" value="Unassembled WGS sequence"/>
</dbReference>
<protein>
    <submittedName>
        <fullName evidence="1">Uncharacterized protein</fullName>
    </submittedName>
</protein>
<keyword evidence="2" id="KW-1185">Reference proteome</keyword>
<proteinExistence type="predicted"/>
<evidence type="ECO:0000313" key="1">
    <source>
        <dbReference type="EMBL" id="KXT16747.1"/>
    </source>
</evidence>
<dbReference type="AlphaFoldDB" id="A0A139IPL4"/>
<gene>
    <name evidence="1" type="ORF">AC579_5270</name>
</gene>
<evidence type="ECO:0000313" key="2">
    <source>
        <dbReference type="Proteomes" id="UP000073492"/>
    </source>
</evidence>
<accession>A0A139IPL4</accession>